<reference evidence="4" key="1">
    <citation type="journal article" date="2019" name="Int. J. Syst. Evol. Microbiol.">
        <title>The Global Catalogue of Microorganisms (GCM) 10K type strain sequencing project: providing services to taxonomists for standard genome sequencing and annotation.</title>
        <authorList>
            <consortium name="The Broad Institute Genomics Platform"/>
            <consortium name="The Broad Institute Genome Sequencing Center for Infectious Disease"/>
            <person name="Wu L."/>
            <person name="Ma J."/>
        </authorList>
    </citation>
    <scope>NUCLEOTIDE SEQUENCE [LARGE SCALE GENOMIC DNA]</scope>
    <source>
        <strain evidence="4">NBRC 112502</strain>
    </source>
</reference>
<evidence type="ECO:0000313" key="4">
    <source>
        <dbReference type="Proteomes" id="UP001156641"/>
    </source>
</evidence>
<dbReference type="EMBL" id="BSOS01000087">
    <property type="protein sequence ID" value="GLR68271.1"/>
    <property type="molecule type" value="Genomic_DNA"/>
</dbReference>
<feature type="region of interest" description="Disordered" evidence="1">
    <location>
        <begin position="72"/>
        <end position="101"/>
    </location>
</feature>
<proteinExistence type="predicted"/>
<dbReference type="Gene3D" id="3.40.50.300">
    <property type="entry name" value="P-loop containing nucleotide triphosphate hydrolases"/>
    <property type="match status" value="1"/>
</dbReference>
<protein>
    <recommendedName>
        <fullName evidence="2">Helicase C-terminal domain-containing protein</fullName>
    </recommendedName>
</protein>
<dbReference type="Pfam" id="PF00271">
    <property type="entry name" value="Helicase_C"/>
    <property type="match status" value="1"/>
</dbReference>
<name>A0ABQ6A772_9PROT</name>
<dbReference type="InterPro" id="IPR027417">
    <property type="entry name" value="P-loop_NTPase"/>
</dbReference>
<sequence>MTNSVDIRAQIVDVFRRDLIGPGLQDADLANERLNESPARWYLAGFIAPADDALALDGDDDENDLSAQEEMEIDVEEPDADGAGGAATDNEEPEAPNARRRFLPSSVGLTVLLDPDVTSIEARVSWGDYRTEPPLPEAILLPEPLPEELGEDGKPKRVERPMVEWVRTPKDRVMALPIKDGRGGPFVVPESAAEQRRGGGLVLETHSRLFSYTTPDGKTERVRALTVFLVNRRATVHRFYADVSYAFQARIELVSEAGFRARRDLSGYRAQEWDLRIADLHYRDMREWAVGRNAAAGWDTSEDSANGVTRVWTDPLPSAEVERVAPNEDAEFKAQVTFGMEELAQLAEGDGASLRAALADLPSLYGIWIDAERNKLSGLPARRRETGERLVAEMVTAKDRIAKGIEILSTDSKARTAFRFMNLSVSMAARRRVAGATGDPSALDEPQWRPFQLAFVLLNMAGLIDRTHVDRETADLLFFPTGGGKTEAYLGLAAMVIAHRRLGGSGVLGAGVAVIMRYTLRLLTLDQLARAAGVVCALELMRTDAKNVDERGRRMLGDWPIEIGLWVGSDASPNKLGGKGKSDETTAVGRIRRYRNGRDKRAPAPLKACPWCGTEFTPSSFSCTPNEHAPINLEIRCANTSCEFSRNRPLPVLTVDEPIYRRLPAFLIATVDKFAALPWVGETGAFFGHVDRFEDGVGFYGAAEPGEGRPLGNGWSLDPPDLIIQDELHLIAGPLGTVAGLYEAAIDQLASRGSGENRVRPKIVASTATVRRAADQIAALFDRDTTSIFPPPGIDRVDSFFARTVPSSTNPARLYLGIAAQGRGPKLVFLRSLTTLVSAAQAAYDANIPADAKARNPADPYMTVLCYFNALRELGGARRIVEDEVRDRAARYGAQRRRVDPADTPFADRAIKEPMELTSRVSTDEVAKAKQRLEAIFGRDAETVDVALATNMISVGLDITRLGLMVVQGQPKTAAEYIQATSRVGRDHSRPGLVLAVLNLHKPRDRMHFEQFGQFHRTFYRAVEATSVTPWAARALDRALAAVVVAAARHVDGALTPDVAVNELKNNVGIRILVRDSIVDRAPERMIAGGRAALSKLIDDILDAWIETSDEQAAGGNAFAYAKKKSPHRLLHMPLEPEIGNLAEPHRRFVAGRSMRDVEPNVTLKVRDPHGNTIANADDLT</sequence>
<evidence type="ECO:0000313" key="3">
    <source>
        <dbReference type="EMBL" id="GLR68271.1"/>
    </source>
</evidence>
<dbReference type="Proteomes" id="UP001156641">
    <property type="component" value="Unassembled WGS sequence"/>
</dbReference>
<gene>
    <name evidence="3" type="ORF">GCM10010909_29520</name>
</gene>
<accession>A0ABQ6A772</accession>
<organism evidence="3 4">
    <name type="scientific">Acidocella aquatica</name>
    <dbReference type="NCBI Taxonomy" id="1922313"/>
    <lineage>
        <taxon>Bacteria</taxon>
        <taxon>Pseudomonadati</taxon>
        <taxon>Pseudomonadota</taxon>
        <taxon>Alphaproteobacteria</taxon>
        <taxon>Acetobacterales</taxon>
        <taxon>Acidocellaceae</taxon>
        <taxon>Acidocella</taxon>
    </lineage>
</organism>
<dbReference type="SUPFAM" id="SSF52540">
    <property type="entry name" value="P-loop containing nucleoside triphosphate hydrolases"/>
    <property type="match status" value="2"/>
</dbReference>
<dbReference type="RefSeq" id="WP_284259117.1">
    <property type="nucleotide sequence ID" value="NZ_BSOS01000087.1"/>
</dbReference>
<dbReference type="NCBIfam" id="NF038325">
    <property type="entry name" value="DISARM_DrmAS"/>
    <property type="match status" value="1"/>
</dbReference>
<dbReference type="PROSITE" id="PS51194">
    <property type="entry name" value="HELICASE_CTER"/>
    <property type="match status" value="1"/>
</dbReference>
<comment type="caution">
    <text evidence="3">The sequence shown here is derived from an EMBL/GenBank/DDBJ whole genome shotgun (WGS) entry which is preliminary data.</text>
</comment>
<evidence type="ECO:0000256" key="1">
    <source>
        <dbReference type="SAM" id="MobiDB-lite"/>
    </source>
</evidence>
<feature type="domain" description="Helicase C-terminal" evidence="2">
    <location>
        <begin position="863"/>
        <end position="1027"/>
    </location>
</feature>
<dbReference type="CDD" id="cd18785">
    <property type="entry name" value="SF2_C"/>
    <property type="match status" value="1"/>
</dbReference>
<keyword evidence="4" id="KW-1185">Reference proteome</keyword>
<evidence type="ECO:0000259" key="2">
    <source>
        <dbReference type="PROSITE" id="PS51194"/>
    </source>
</evidence>
<dbReference type="InterPro" id="IPR001650">
    <property type="entry name" value="Helicase_C-like"/>
</dbReference>